<dbReference type="SMART" id="SM00454">
    <property type="entry name" value="SAM"/>
    <property type="match status" value="1"/>
</dbReference>
<dbReference type="Pfam" id="PF12485">
    <property type="entry name" value="SPIDER"/>
    <property type="match status" value="1"/>
</dbReference>
<feature type="region of interest" description="Disordered" evidence="4">
    <location>
        <begin position="412"/>
        <end position="470"/>
    </location>
</feature>
<evidence type="ECO:0000259" key="6">
    <source>
        <dbReference type="PROSITE" id="PS50105"/>
    </source>
</evidence>
<feature type="compositionally biased region" description="Low complexity" evidence="4">
    <location>
        <begin position="443"/>
        <end position="464"/>
    </location>
</feature>
<name>W5LY31_LEPOC</name>
<dbReference type="GO" id="GO:1902531">
    <property type="term" value="P:regulation of intracellular signal transduction"/>
    <property type="evidence" value="ECO:0000318"/>
    <property type="project" value="GO_Central"/>
</dbReference>
<evidence type="ECO:0000256" key="3">
    <source>
        <dbReference type="PROSITE-ProRule" id="PRU00192"/>
    </source>
</evidence>
<dbReference type="CDD" id="cd09561">
    <property type="entry name" value="SAM_SAMSN1"/>
    <property type="match status" value="1"/>
</dbReference>
<keyword evidence="1 3" id="KW-0728">SH3 domain</keyword>
<feature type="compositionally biased region" description="Polar residues" evidence="4">
    <location>
        <begin position="243"/>
        <end position="261"/>
    </location>
</feature>
<dbReference type="FunFam" id="2.30.30.40:FF:000021">
    <property type="entry name" value="Putative sam and sh3 domain-containing protein 1"/>
    <property type="match status" value="1"/>
</dbReference>
<reference evidence="7" key="3">
    <citation type="submission" date="2025-09" db="UniProtKB">
        <authorList>
            <consortium name="Ensembl"/>
        </authorList>
    </citation>
    <scope>IDENTIFICATION</scope>
</reference>
<evidence type="ECO:0000256" key="2">
    <source>
        <dbReference type="ARBA" id="ARBA00022553"/>
    </source>
</evidence>
<dbReference type="InterPro" id="IPR021090">
    <property type="entry name" value="SPIDER"/>
</dbReference>
<dbReference type="AlphaFoldDB" id="W5LY31"/>
<evidence type="ECO:0000259" key="5">
    <source>
        <dbReference type="PROSITE" id="PS50002"/>
    </source>
</evidence>
<feature type="domain" description="SH3" evidence="5">
    <location>
        <begin position="481"/>
        <end position="542"/>
    </location>
</feature>
<dbReference type="Pfam" id="PF07653">
    <property type="entry name" value="SH3_2"/>
    <property type="match status" value="1"/>
</dbReference>
<dbReference type="Ensembl" id="ENSLOCT00000001042.1">
    <property type="protein sequence ID" value="ENSLOCP00000001038.1"/>
    <property type="gene ID" value="ENSLOCG00000000927.1"/>
</dbReference>
<dbReference type="Gene3D" id="1.10.150.50">
    <property type="entry name" value="Transcription Factor, Ets-1"/>
    <property type="match status" value="1"/>
</dbReference>
<dbReference type="FunCoup" id="W5LY31">
    <property type="interactions" value="26"/>
</dbReference>
<dbReference type="PANTHER" id="PTHR12301">
    <property type="entry name" value="SAM-DOMAIN, SH3 AND NUCLEAR LOCALIZATION SIGNALS PROTEIN RELATED"/>
    <property type="match status" value="1"/>
</dbReference>
<feature type="region of interest" description="Disordered" evidence="4">
    <location>
        <begin position="32"/>
        <end position="67"/>
    </location>
</feature>
<dbReference type="InterPro" id="IPR013761">
    <property type="entry name" value="SAM/pointed_sf"/>
</dbReference>
<accession>W5LY31</accession>
<organism evidence="7 8">
    <name type="scientific">Lepisosteus oculatus</name>
    <name type="common">Spotted gar</name>
    <dbReference type="NCBI Taxonomy" id="7918"/>
    <lineage>
        <taxon>Eukaryota</taxon>
        <taxon>Metazoa</taxon>
        <taxon>Chordata</taxon>
        <taxon>Craniata</taxon>
        <taxon>Vertebrata</taxon>
        <taxon>Euteleostomi</taxon>
        <taxon>Actinopterygii</taxon>
        <taxon>Neopterygii</taxon>
        <taxon>Holostei</taxon>
        <taxon>Semionotiformes</taxon>
        <taxon>Lepisosteidae</taxon>
        <taxon>Lepisosteus</taxon>
    </lineage>
</organism>
<feature type="region of interest" description="Disordered" evidence="4">
    <location>
        <begin position="230"/>
        <end position="278"/>
    </location>
</feature>
<dbReference type="InterPro" id="IPR036028">
    <property type="entry name" value="SH3-like_dom_sf"/>
</dbReference>
<dbReference type="eggNOG" id="KOG4384">
    <property type="taxonomic scope" value="Eukaryota"/>
</dbReference>
<dbReference type="InterPro" id="IPR001452">
    <property type="entry name" value="SH3_domain"/>
</dbReference>
<dbReference type="STRING" id="7918.ENSLOCP00000001038"/>
<dbReference type="Pfam" id="PF00536">
    <property type="entry name" value="SAM_1"/>
    <property type="match status" value="1"/>
</dbReference>
<feature type="domain" description="SAM" evidence="6">
    <location>
        <begin position="559"/>
        <end position="623"/>
    </location>
</feature>
<feature type="region of interest" description="Disordered" evidence="4">
    <location>
        <begin position="626"/>
        <end position="690"/>
    </location>
</feature>
<reference evidence="7" key="2">
    <citation type="submission" date="2025-08" db="UniProtKB">
        <authorList>
            <consortium name="Ensembl"/>
        </authorList>
    </citation>
    <scope>IDENTIFICATION</scope>
</reference>
<dbReference type="SMART" id="SM00326">
    <property type="entry name" value="SH3"/>
    <property type="match status" value="1"/>
</dbReference>
<protein>
    <submittedName>
        <fullName evidence="7">SAM domain, SH3 domain and nuclear localisation signals 1a</fullName>
    </submittedName>
</protein>
<dbReference type="PROSITE" id="PS50002">
    <property type="entry name" value="SH3"/>
    <property type="match status" value="1"/>
</dbReference>
<feature type="compositionally biased region" description="Basic and acidic residues" evidence="4">
    <location>
        <begin position="646"/>
        <end position="656"/>
    </location>
</feature>
<keyword evidence="8" id="KW-1185">Reference proteome</keyword>
<proteinExistence type="predicted"/>
<dbReference type="HOGENOM" id="CLU_027875_2_0_1"/>
<dbReference type="PROSITE" id="PS50105">
    <property type="entry name" value="SAM_DOMAIN"/>
    <property type="match status" value="1"/>
</dbReference>
<dbReference type="InterPro" id="IPR051725">
    <property type="entry name" value="SAM-SH3_domain_protein"/>
</dbReference>
<dbReference type="Bgee" id="ENSLOCG00000000927">
    <property type="expression patterns" value="Expressed in bone element and 11 other cell types or tissues"/>
</dbReference>
<feature type="region of interest" description="Disordered" evidence="4">
    <location>
        <begin position="342"/>
        <end position="390"/>
    </location>
</feature>
<sequence length="690" mass="77164">MNLFCFSLEGSMDSLYEPVQDPHDTQECSIPSRPCSPAMVSQPAWHSSERSIPAELSQSHSHDFKKKKNPHACKSVLQVEGMSHSETADAGTRAEHCRQSFRKKEDVSNVKTYQPEVLKVRETQYLIIDYNKTSSGENEKHNNSCLYIVTYEAWIPSWEQSDIGHLQQDMLGETEDEGAESRGTLRRLQRLVGVKKGCRSGAEEGRSVDTAGAPVQDMVLLDDSPVISCIKLPRNPERKPSKEVQQPVQQSGSSTDQSWGSAQWPGRSHWGGPGERPPPWDRAYHTCHRPLPDHRLYGLDFTLPRAKDWDRLEYCGHGRSPPRFARSATDVDLRDAQRSSSFGRFDAFRHQSSPVKPEENAETEPTEGEAAAESCDQNQNRTGSLGKKMRAISMTMRKKMGKKYVKALSEEMGDGADREHEGNAETSHPMEKGPGTTNGSAESLYSLKSGQSSSSGVTSGSDGSSNRDSLRLEEEIPYTGPFCGRARVHTDFIPSPYDTDSLKLKAGDIIDVISKPPMGIWTGMLNNKVGNFKFIYVDVLIDVEVEPRKIRPHRRSKRPRPRTLQELLERINLEEYASSLLLNGYETVEDLKDLKENHLVELNVSDPEHRARLLAATEFLLDLESENEQESRDLQASHSQSNCLKVDQDHPNECPRDSGCYITSESSDNSKDDVGSESHPETVEIPPSVS</sequence>
<dbReference type="Proteomes" id="UP000018468">
    <property type="component" value="Linkage group LG3"/>
</dbReference>
<dbReference type="CDD" id="cd11822">
    <property type="entry name" value="SH3_SASH_like"/>
    <property type="match status" value="1"/>
</dbReference>
<evidence type="ECO:0000313" key="7">
    <source>
        <dbReference type="Ensembl" id="ENSLOCP00000001038.1"/>
    </source>
</evidence>
<keyword evidence="2" id="KW-0597">Phosphoprotein</keyword>
<dbReference type="EMBL" id="AHAT01003361">
    <property type="status" value="NOT_ANNOTATED_CDS"/>
    <property type="molecule type" value="Genomic_DNA"/>
</dbReference>
<dbReference type="SUPFAM" id="SSF47769">
    <property type="entry name" value="SAM/Pointed domain"/>
    <property type="match status" value="1"/>
</dbReference>
<feature type="compositionally biased region" description="Basic and acidic residues" evidence="4">
    <location>
        <begin position="668"/>
        <end position="682"/>
    </location>
</feature>
<evidence type="ECO:0000256" key="4">
    <source>
        <dbReference type="SAM" id="MobiDB-lite"/>
    </source>
</evidence>
<dbReference type="PANTHER" id="PTHR12301:SF4">
    <property type="entry name" value="SAM DOMAIN-CONTAINING PROTEIN SAMSN-1"/>
    <property type="match status" value="1"/>
</dbReference>
<dbReference type="GeneTree" id="ENSGT00940000157806"/>
<dbReference type="SUPFAM" id="SSF50044">
    <property type="entry name" value="SH3-domain"/>
    <property type="match status" value="1"/>
</dbReference>
<dbReference type="InterPro" id="IPR001660">
    <property type="entry name" value="SAM"/>
</dbReference>
<dbReference type="Gene3D" id="2.30.30.40">
    <property type="entry name" value="SH3 Domains"/>
    <property type="match status" value="1"/>
</dbReference>
<feature type="compositionally biased region" description="Basic and acidic residues" evidence="4">
    <location>
        <begin position="415"/>
        <end position="431"/>
    </location>
</feature>
<evidence type="ECO:0000313" key="8">
    <source>
        <dbReference type="Proteomes" id="UP000018468"/>
    </source>
</evidence>
<dbReference type="InterPro" id="IPR037623">
    <property type="entry name" value="SAMSN1_SAM"/>
</dbReference>
<evidence type="ECO:0000256" key="1">
    <source>
        <dbReference type="ARBA" id="ARBA00022443"/>
    </source>
</evidence>
<dbReference type="GO" id="GO:0050869">
    <property type="term" value="P:negative regulation of B cell activation"/>
    <property type="evidence" value="ECO:0000318"/>
    <property type="project" value="GO_Central"/>
</dbReference>
<dbReference type="InParanoid" id="W5LY31"/>
<reference evidence="8" key="1">
    <citation type="submission" date="2011-12" db="EMBL/GenBank/DDBJ databases">
        <title>The Draft Genome of Lepisosteus oculatus.</title>
        <authorList>
            <consortium name="The Broad Institute Genome Assembly &amp; Analysis Group"/>
            <consortium name="Computational R&amp;D Group"/>
            <consortium name="and Sequencing Platform"/>
            <person name="Di Palma F."/>
            <person name="Alfoldi J."/>
            <person name="Johnson J."/>
            <person name="Berlin A."/>
            <person name="Gnerre S."/>
            <person name="Jaffe D."/>
            <person name="MacCallum I."/>
            <person name="Young S."/>
            <person name="Walker B.J."/>
            <person name="Lander E.S."/>
            <person name="Lindblad-Toh K."/>
        </authorList>
    </citation>
    <scope>NUCLEOTIDE SEQUENCE [LARGE SCALE GENOMIC DNA]</scope>
</reference>